<dbReference type="Proteomes" id="UP001237156">
    <property type="component" value="Unassembled WGS sequence"/>
</dbReference>
<sequence length="131" mass="14957">MAVIFFMSFFPFCEFLSERGDSDALQHEGKVDETLRTCSRFVCEREKRGLRRPAAWQMPRWAMQMASKTGADSMGPKCLLAQFPLGHHAMNEGARISEAQRLARQKSARFPSRWQMRREPLACLEAAFGGL</sequence>
<name>A0AAW6RKP1_9BURK</name>
<comment type="caution">
    <text evidence="1">The sequence shown here is derived from an EMBL/GenBank/DDBJ whole genome shotgun (WGS) entry which is preliminary data.</text>
</comment>
<proteinExistence type="predicted"/>
<evidence type="ECO:0000313" key="1">
    <source>
        <dbReference type="EMBL" id="MDG9699533.1"/>
    </source>
</evidence>
<dbReference type="AlphaFoldDB" id="A0AAW6RKP1"/>
<accession>A0AAW6RKP1</accession>
<keyword evidence="2" id="KW-1185">Reference proteome</keyword>
<evidence type="ECO:0000313" key="2">
    <source>
        <dbReference type="Proteomes" id="UP001237156"/>
    </source>
</evidence>
<dbReference type="EMBL" id="JARVII010000012">
    <property type="protein sequence ID" value="MDG9699533.1"/>
    <property type="molecule type" value="Genomic_DNA"/>
</dbReference>
<reference evidence="1 2" key="1">
    <citation type="submission" date="2023-04" db="EMBL/GenBank/DDBJ databases">
        <title>Ottowia paracancer sp. nov., isolated from human stomach.</title>
        <authorList>
            <person name="Song Y."/>
        </authorList>
    </citation>
    <scope>NUCLEOTIDE SEQUENCE [LARGE SCALE GENOMIC DNA]</scope>
    <source>
        <strain evidence="1 2">10c7w1</strain>
    </source>
</reference>
<protein>
    <submittedName>
        <fullName evidence="1">Uncharacterized protein</fullName>
    </submittedName>
</protein>
<organism evidence="1 2">
    <name type="scientific">Ottowia cancrivicina</name>
    <dbReference type="NCBI Taxonomy" id="3040346"/>
    <lineage>
        <taxon>Bacteria</taxon>
        <taxon>Pseudomonadati</taxon>
        <taxon>Pseudomonadota</taxon>
        <taxon>Betaproteobacteria</taxon>
        <taxon>Burkholderiales</taxon>
        <taxon>Comamonadaceae</taxon>
        <taxon>Ottowia</taxon>
    </lineage>
</organism>
<dbReference type="RefSeq" id="WP_279524422.1">
    <property type="nucleotide sequence ID" value="NZ_JARVII010000012.1"/>
</dbReference>
<gene>
    <name evidence="1" type="ORF">QB898_07395</name>
</gene>